<feature type="domain" description="Glycoside hydrolase family 2 catalytic" evidence="7">
    <location>
        <begin position="303"/>
        <end position="426"/>
    </location>
</feature>
<dbReference type="InterPro" id="IPR006103">
    <property type="entry name" value="Glyco_hydro_2_cat"/>
</dbReference>
<dbReference type="SUPFAM" id="SSF49303">
    <property type="entry name" value="beta-Galactosidase/glucuronidase domain"/>
    <property type="match status" value="1"/>
</dbReference>
<dbReference type="Proteomes" id="UP000824259">
    <property type="component" value="Unassembled WGS sequence"/>
</dbReference>
<evidence type="ECO:0000313" key="9">
    <source>
        <dbReference type="EMBL" id="HJA98462.1"/>
    </source>
</evidence>
<dbReference type="EMBL" id="DWYR01000008">
    <property type="protein sequence ID" value="HJA98462.1"/>
    <property type="molecule type" value="Genomic_DNA"/>
</dbReference>
<dbReference type="InterPro" id="IPR017853">
    <property type="entry name" value="GH"/>
</dbReference>
<evidence type="ECO:0000259" key="8">
    <source>
        <dbReference type="Pfam" id="PF02837"/>
    </source>
</evidence>
<dbReference type="GO" id="GO:0004565">
    <property type="term" value="F:beta-galactosidase activity"/>
    <property type="evidence" value="ECO:0007669"/>
    <property type="project" value="UniProtKB-EC"/>
</dbReference>
<feature type="signal peptide" evidence="6">
    <location>
        <begin position="1"/>
        <end position="19"/>
    </location>
</feature>
<evidence type="ECO:0000256" key="5">
    <source>
        <dbReference type="ARBA" id="ARBA00023295"/>
    </source>
</evidence>
<accession>A0A9D2IE62</accession>
<feature type="domain" description="Glycosyl hydrolases family 2 sugar binding" evidence="8">
    <location>
        <begin position="69"/>
        <end position="128"/>
    </location>
</feature>
<dbReference type="InterPro" id="IPR006104">
    <property type="entry name" value="Glyco_hydro_2_N"/>
</dbReference>
<keyword evidence="5" id="KW-0326">Glycosidase</keyword>
<name>A0A9D2IE62_9BACT</name>
<dbReference type="PANTHER" id="PTHR46323:SF2">
    <property type="entry name" value="BETA-GALACTOSIDASE"/>
    <property type="match status" value="1"/>
</dbReference>
<reference evidence="9" key="2">
    <citation type="submission" date="2021-04" db="EMBL/GenBank/DDBJ databases">
        <authorList>
            <person name="Gilroy R."/>
        </authorList>
    </citation>
    <scope>NUCLEOTIDE SEQUENCE</scope>
    <source>
        <strain evidence="9">CHK169-11906</strain>
    </source>
</reference>
<gene>
    <name evidence="9" type="ORF">H9779_02535</name>
</gene>
<evidence type="ECO:0000256" key="1">
    <source>
        <dbReference type="ARBA" id="ARBA00001412"/>
    </source>
</evidence>
<dbReference type="GO" id="GO:0005990">
    <property type="term" value="P:lactose catabolic process"/>
    <property type="evidence" value="ECO:0007669"/>
    <property type="project" value="TreeGrafter"/>
</dbReference>
<proteinExistence type="inferred from homology"/>
<dbReference type="AlphaFoldDB" id="A0A9D2IE62"/>
<organism evidence="9 10">
    <name type="scientific">Candidatus Alistipes avicola</name>
    <dbReference type="NCBI Taxonomy" id="2838432"/>
    <lineage>
        <taxon>Bacteria</taxon>
        <taxon>Pseudomonadati</taxon>
        <taxon>Bacteroidota</taxon>
        <taxon>Bacteroidia</taxon>
        <taxon>Bacteroidales</taxon>
        <taxon>Rikenellaceae</taxon>
        <taxon>Alistipes</taxon>
    </lineage>
</organism>
<dbReference type="PANTHER" id="PTHR46323">
    <property type="entry name" value="BETA-GALACTOSIDASE"/>
    <property type="match status" value="1"/>
</dbReference>
<dbReference type="InterPro" id="IPR050347">
    <property type="entry name" value="Bact_Beta-galactosidase"/>
</dbReference>
<comment type="similarity">
    <text evidence="2">Belongs to the glycosyl hydrolase 2 family.</text>
</comment>
<dbReference type="Gene3D" id="3.20.20.80">
    <property type="entry name" value="Glycosidases"/>
    <property type="match status" value="1"/>
</dbReference>
<dbReference type="InterPro" id="IPR008979">
    <property type="entry name" value="Galactose-bd-like_sf"/>
</dbReference>
<sequence>MKRILLILIALGFAATVSAQTSPRIYRSEFVPFDTREAADALDRKNIAKYKAFEPKLLTEGEDVLGLGEEVEIPNSWFDSFIYLHLENVRASYTLCINERPVIIVNDTYSPLDLDITPYVKQGENDLLFILHKNPYTSLEKGFSAKPVKPFSNSYLFAQEKRSIRDFNVKLTPDSLNRFGILDLEVILQNGFNYEEPITVGFDIYDPTGKLLEFSVNEITVAGQSVDTLRFHPFIYHTNEHRWGVNGKSPLYKVMLYTKRNGTFKEYIPIKIGFDQQEVKEGQFCRFGKPVNIVWQRYNAAGDEQTTRKELLNLKKNGVNTLWPNYPQPYWFYDLCDAMGMMVIDQANLNAPDNREDRTVGGTPTNDPKLVDEYIDRVRAMYYRSRNHTCIIAFALGGECGNGYNMYKAYQWLKSVAPDAAVIYPDADGEWNTDF</sequence>
<evidence type="ECO:0000259" key="7">
    <source>
        <dbReference type="Pfam" id="PF02836"/>
    </source>
</evidence>
<feature type="chain" id="PRO_5039482328" description="beta-galactosidase" evidence="6">
    <location>
        <begin position="20"/>
        <end position="435"/>
    </location>
</feature>
<protein>
    <recommendedName>
        <fullName evidence="3">beta-galactosidase</fullName>
        <ecNumber evidence="3">3.2.1.23</ecNumber>
    </recommendedName>
</protein>
<dbReference type="GO" id="GO:0009341">
    <property type="term" value="C:beta-galactosidase complex"/>
    <property type="evidence" value="ECO:0007669"/>
    <property type="project" value="TreeGrafter"/>
</dbReference>
<reference evidence="9" key="1">
    <citation type="journal article" date="2021" name="PeerJ">
        <title>Extensive microbial diversity within the chicken gut microbiome revealed by metagenomics and culture.</title>
        <authorList>
            <person name="Gilroy R."/>
            <person name="Ravi A."/>
            <person name="Getino M."/>
            <person name="Pursley I."/>
            <person name="Horton D.L."/>
            <person name="Alikhan N.F."/>
            <person name="Baker D."/>
            <person name="Gharbi K."/>
            <person name="Hall N."/>
            <person name="Watson M."/>
            <person name="Adriaenssens E.M."/>
            <person name="Foster-Nyarko E."/>
            <person name="Jarju S."/>
            <person name="Secka A."/>
            <person name="Antonio M."/>
            <person name="Oren A."/>
            <person name="Chaudhuri R.R."/>
            <person name="La Ragione R."/>
            <person name="Hildebrand F."/>
            <person name="Pallen M.J."/>
        </authorList>
    </citation>
    <scope>NUCLEOTIDE SEQUENCE</scope>
    <source>
        <strain evidence="9">CHK169-11906</strain>
    </source>
</reference>
<keyword evidence="6" id="KW-0732">Signal</keyword>
<comment type="catalytic activity">
    <reaction evidence="1">
        <text>Hydrolysis of terminal non-reducing beta-D-galactose residues in beta-D-galactosides.</text>
        <dbReference type="EC" id="3.2.1.23"/>
    </reaction>
</comment>
<dbReference type="Gene3D" id="2.60.120.260">
    <property type="entry name" value="Galactose-binding domain-like"/>
    <property type="match status" value="1"/>
</dbReference>
<evidence type="ECO:0000256" key="4">
    <source>
        <dbReference type="ARBA" id="ARBA00022801"/>
    </source>
</evidence>
<evidence type="ECO:0000256" key="3">
    <source>
        <dbReference type="ARBA" id="ARBA00012756"/>
    </source>
</evidence>
<comment type="caution">
    <text evidence="9">The sequence shown here is derived from an EMBL/GenBank/DDBJ whole genome shotgun (WGS) entry which is preliminary data.</text>
</comment>
<dbReference type="SUPFAM" id="SSF51445">
    <property type="entry name" value="(Trans)glycosidases"/>
    <property type="match status" value="1"/>
</dbReference>
<evidence type="ECO:0000256" key="6">
    <source>
        <dbReference type="SAM" id="SignalP"/>
    </source>
</evidence>
<dbReference type="SUPFAM" id="SSF49785">
    <property type="entry name" value="Galactose-binding domain-like"/>
    <property type="match status" value="1"/>
</dbReference>
<evidence type="ECO:0000256" key="2">
    <source>
        <dbReference type="ARBA" id="ARBA00007401"/>
    </source>
</evidence>
<keyword evidence="4" id="KW-0378">Hydrolase</keyword>
<dbReference type="Pfam" id="PF02836">
    <property type="entry name" value="Glyco_hydro_2_C"/>
    <property type="match status" value="1"/>
</dbReference>
<evidence type="ECO:0000313" key="10">
    <source>
        <dbReference type="Proteomes" id="UP000824259"/>
    </source>
</evidence>
<dbReference type="InterPro" id="IPR036156">
    <property type="entry name" value="Beta-gal/glucu_dom_sf"/>
</dbReference>
<dbReference type="EC" id="3.2.1.23" evidence="3"/>
<dbReference type="Pfam" id="PF02837">
    <property type="entry name" value="Glyco_hydro_2_N"/>
    <property type="match status" value="1"/>
</dbReference>